<protein>
    <submittedName>
        <fullName evidence="1">Uncharacterized protein</fullName>
    </submittedName>
</protein>
<dbReference type="Proteomes" id="UP000708148">
    <property type="component" value="Unassembled WGS sequence"/>
</dbReference>
<dbReference type="OrthoDB" id="191686at2759"/>
<dbReference type="EMBL" id="CAJHUC010001208">
    <property type="protein sequence ID" value="CAD7700258.1"/>
    <property type="molecule type" value="Genomic_DNA"/>
</dbReference>
<comment type="caution">
    <text evidence="1">The sequence shown here is derived from an EMBL/GenBank/DDBJ whole genome shotgun (WGS) entry which is preliminary data.</text>
</comment>
<name>A0A8S1IZ97_9CHLO</name>
<proteinExistence type="predicted"/>
<evidence type="ECO:0000313" key="1">
    <source>
        <dbReference type="EMBL" id="CAD7700258.1"/>
    </source>
</evidence>
<sequence length="200" mass="22753">MSFFGLTSLGGGGVSPFHDGSAFNKFYSFHDIPDDLYLETFKEHALGDCLLANQLQVDGSQTILRSHLGHVLKRALGRHPSKMELDTWLTFLDFETRSTMGLDEFKVGLRALKDFSAQPDSPAKYRSFDTQRLDWVKHRRVEYDPQKTLKGPITTSQEIGWHSLKDPASGREDYFPRRGTDVTFNEGRGLADYYGHIVMM</sequence>
<reference evidence="1" key="1">
    <citation type="submission" date="2020-12" db="EMBL/GenBank/DDBJ databases">
        <authorList>
            <person name="Iha C."/>
        </authorList>
    </citation>
    <scope>NUCLEOTIDE SEQUENCE</scope>
</reference>
<dbReference type="AlphaFoldDB" id="A0A8S1IZ97"/>
<gene>
    <name evidence="1" type="ORF">OSTQU699_LOCUS5617</name>
</gene>
<keyword evidence="2" id="KW-1185">Reference proteome</keyword>
<evidence type="ECO:0000313" key="2">
    <source>
        <dbReference type="Proteomes" id="UP000708148"/>
    </source>
</evidence>
<organism evidence="1 2">
    <name type="scientific">Ostreobium quekettii</name>
    <dbReference type="NCBI Taxonomy" id="121088"/>
    <lineage>
        <taxon>Eukaryota</taxon>
        <taxon>Viridiplantae</taxon>
        <taxon>Chlorophyta</taxon>
        <taxon>core chlorophytes</taxon>
        <taxon>Ulvophyceae</taxon>
        <taxon>TCBD clade</taxon>
        <taxon>Bryopsidales</taxon>
        <taxon>Ostreobineae</taxon>
        <taxon>Ostreobiaceae</taxon>
        <taxon>Ostreobium</taxon>
    </lineage>
</organism>
<accession>A0A8S1IZ97</accession>